<reference evidence="3 4" key="1">
    <citation type="submission" date="2018-04" db="EMBL/GenBank/DDBJ databases">
        <title>The genome of golden apple snail Pomacea canaliculata provides insight into stress tolerance and invasive adaptation.</title>
        <authorList>
            <person name="Liu C."/>
            <person name="Liu B."/>
            <person name="Ren Y."/>
            <person name="Zhang Y."/>
            <person name="Wang H."/>
            <person name="Li S."/>
            <person name="Jiang F."/>
            <person name="Yin L."/>
            <person name="Zhang G."/>
            <person name="Qian W."/>
            <person name="Fan W."/>
        </authorList>
    </citation>
    <scope>NUCLEOTIDE SEQUENCE [LARGE SCALE GENOMIC DNA]</scope>
    <source>
        <strain evidence="3">SZHN2017</strain>
        <tissue evidence="3">Muscle</tissue>
    </source>
</reference>
<dbReference type="Proteomes" id="UP000245119">
    <property type="component" value="Linkage Group LG14"/>
</dbReference>
<feature type="region of interest" description="Disordered" evidence="1">
    <location>
        <begin position="1"/>
        <end position="355"/>
    </location>
</feature>
<protein>
    <submittedName>
        <fullName evidence="3">Uncharacterized protein</fullName>
    </submittedName>
</protein>
<dbReference type="PANTHER" id="PTHR35310:SF1">
    <property type="entry name" value="CELL WALL INTEGRITY_STRESS RESPONSE COMPONENT-LIKE PROTEIN"/>
    <property type="match status" value="1"/>
</dbReference>
<dbReference type="OrthoDB" id="10640540at2759"/>
<evidence type="ECO:0000256" key="1">
    <source>
        <dbReference type="SAM" id="MobiDB-lite"/>
    </source>
</evidence>
<evidence type="ECO:0000313" key="4">
    <source>
        <dbReference type="Proteomes" id="UP000245119"/>
    </source>
</evidence>
<feature type="compositionally biased region" description="Basic and acidic residues" evidence="1">
    <location>
        <begin position="23"/>
        <end position="63"/>
    </location>
</feature>
<evidence type="ECO:0000313" key="3">
    <source>
        <dbReference type="EMBL" id="PVD19183.1"/>
    </source>
</evidence>
<feature type="compositionally biased region" description="Polar residues" evidence="1">
    <location>
        <begin position="1"/>
        <end position="21"/>
    </location>
</feature>
<keyword evidence="2" id="KW-0812">Transmembrane</keyword>
<accession>A0A2T7NDD9</accession>
<feature type="compositionally biased region" description="Basic and acidic residues" evidence="1">
    <location>
        <begin position="216"/>
        <end position="227"/>
    </location>
</feature>
<proteinExistence type="predicted"/>
<name>A0A2T7NDD9_POMCA</name>
<feature type="compositionally biased region" description="Basic and acidic residues" evidence="1">
    <location>
        <begin position="108"/>
        <end position="117"/>
    </location>
</feature>
<feature type="compositionally biased region" description="Basic and acidic residues" evidence="1">
    <location>
        <begin position="198"/>
        <end position="207"/>
    </location>
</feature>
<sequence>MAEQKSSPAIGTRYNTRSNLRGQKKEQEQDLKNPSKQEDKDKGRPQDPQSDTRRQEDLDKGRPQDPQSNSIRQEDLGKGRPKDPQSITSKQEDLNKGSPQDPQSITSKQEDLNKDSPQDPQSITSRQEDLDKGRLKDPQSITSRQEDLDKGSQQDPQSIAIRQEDLDKGSPQDSQSTSNRQEDLDKGSPQDPQSTSNRQEDLDKGRPQDPQSITSRQEDLDKGRLKDPQSITSRQEDLDKGSQQDPQSIAIRQEDLDKGSPQDSQSTSNRQEDLDKGSPQDPQSTSNRQEDLDKGRPQDPQSITSRQEDLDKGRPQDPHCSVSQQDKDNTQSGQSVPEEPDDTAPQQDTVSASEDTNVLGGLLVIGLGLINPWPKTPDPVYNIVPSWGMCHINPQHVSPPLIDFNSSTESRIQEEMDKRETILKAHIEAQFLKLMVDVKKDMNMSAEKAIEKRILELNASTENRIKDISETLSVRLNESTENRLQDVFQEQNSWGMLVILMGAMEVILYFYICIFLNNRRPRSTDARPSVPIGELCVVILNCLLATGYHPQVAPPARVDTGDNDTLCIVYFVERDLRQLRRWMNEIIEETRAIQRMRTMNYVIASRDDIRDIPTCRLALVFVNPDERQLILEDDFHMGSTRRDTVQALHHRGAEVILIVYGDPTSRIRVLQDGSLFDPSLTQVTSHPVLKDLNSRNRILSVKESFSAHQKRHLNNNNG</sequence>
<organism evidence="3 4">
    <name type="scientific">Pomacea canaliculata</name>
    <name type="common">Golden apple snail</name>
    <dbReference type="NCBI Taxonomy" id="400727"/>
    <lineage>
        <taxon>Eukaryota</taxon>
        <taxon>Metazoa</taxon>
        <taxon>Spiralia</taxon>
        <taxon>Lophotrochozoa</taxon>
        <taxon>Mollusca</taxon>
        <taxon>Gastropoda</taxon>
        <taxon>Caenogastropoda</taxon>
        <taxon>Architaenioglossa</taxon>
        <taxon>Ampullarioidea</taxon>
        <taxon>Ampullariidae</taxon>
        <taxon>Pomacea</taxon>
    </lineage>
</organism>
<evidence type="ECO:0000256" key="2">
    <source>
        <dbReference type="SAM" id="Phobius"/>
    </source>
</evidence>
<feature type="compositionally biased region" description="Basic and acidic residues" evidence="1">
    <location>
        <begin position="72"/>
        <end position="83"/>
    </location>
</feature>
<keyword evidence="4" id="KW-1185">Reference proteome</keyword>
<keyword evidence="2" id="KW-1133">Transmembrane helix</keyword>
<feature type="compositionally biased region" description="Basic and acidic residues" evidence="1">
    <location>
        <begin position="306"/>
        <end position="317"/>
    </location>
</feature>
<dbReference type="PANTHER" id="PTHR35310">
    <property type="entry name" value="CELL WALL INTEGRITY/STRESS RESPONSE COMPONENT-LIKE PROTEIN"/>
    <property type="match status" value="1"/>
</dbReference>
<comment type="caution">
    <text evidence="3">The sequence shown here is derived from an EMBL/GenBank/DDBJ whole genome shotgun (WGS) entry which is preliminary data.</text>
</comment>
<gene>
    <name evidence="3" type="ORF">C0Q70_21748</name>
</gene>
<feature type="compositionally biased region" description="Polar residues" evidence="1">
    <location>
        <begin position="344"/>
        <end position="355"/>
    </location>
</feature>
<keyword evidence="2" id="KW-0472">Membrane</keyword>
<feature type="transmembrane region" description="Helical" evidence="2">
    <location>
        <begin position="494"/>
        <end position="517"/>
    </location>
</feature>
<dbReference type="EMBL" id="PZQS01000014">
    <property type="protein sequence ID" value="PVD19183.1"/>
    <property type="molecule type" value="Genomic_DNA"/>
</dbReference>
<feature type="compositionally biased region" description="Basic and acidic residues" evidence="1">
    <location>
        <begin position="288"/>
        <end position="297"/>
    </location>
</feature>
<feature type="compositionally biased region" description="Basic and acidic residues" evidence="1">
    <location>
        <begin position="126"/>
        <end position="137"/>
    </location>
</feature>
<feature type="compositionally biased region" description="Polar residues" evidence="1">
    <location>
        <begin position="97"/>
        <end position="107"/>
    </location>
</feature>
<dbReference type="AlphaFoldDB" id="A0A2T7NDD9"/>